<feature type="compositionally biased region" description="Acidic residues" evidence="1">
    <location>
        <begin position="65"/>
        <end position="81"/>
    </location>
</feature>
<dbReference type="AlphaFoldDB" id="A0A0P8BRN8"/>
<proteinExistence type="predicted"/>
<protein>
    <submittedName>
        <fullName evidence="2">Uncharacterized protein</fullName>
    </submittedName>
</protein>
<evidence type="ECO:0000256" key="1">
    <source>
        <dbReference type="SAM" id="MobiDB-lite"/>
    </source>
</evidence>
<dbReference type="Proteomes" id="UP000050465">
    <property type="component" value="Unassembled WGS sequence"/>
</dbReference>
<evidence type="ECO:0000313" key="2">
    <source>
        <dbReference type="EMBL" id="KPQ36667.1"/>
    </source>
</evidence>
<dbReference type="EMBL" id="LJZR01000005">
    <property type="protein sequence ID" value="KPQ36667.1"/>
    <property type="molecule type" value="Genomic_DNA"/>
</dbReference>
<evidence type="ECO:0000313" key="3">
    <source>
        <dbReference type="Proteomes" id="UP000050465"/>
    </source>
</evidence>
<feature type="region of interest" description="Disordered" evidence="1">
    <location>
        <begin position="62"/>
        <end position="85"/>
    </location>
</feature>
<reference evidence="2 3" key="1">
    <citation type="submission" date="2015-09" db="EMBL/GenBank/DDBJ databases">
        <title>Identification and resolution of microdiversity through metagenomic sequencing of parallel consortia.</title>
        <authorList>
            <person name="Nelson W.C."/>
            <person name="Romine M.F."/>
            <person name="Lindemann S.R."/>
        </authorList>
    </citation>
    <scope>NUCLEOTIDE SEQUENCE [LARGE SCALE GENOMIC DNA]</scope>
    <source>
        <strain evidence="2">Ana</strain>
    </source>
</reference>
<organism evidence="2 3">
    <name type="scientific">Phormidesmis priestleyi Ana</name>
    <dbReference type="NCBI Taxonomy" id="1666911"/>
    <lineage>
        <taxon>Bacteria</taxon>
        <taxon>Bacillati</taxon>
        <taxon>Cyanobacteriota</taxon>
        <taxon>Cyanophyceae</taxon>
        <taxon>Leptolyngbyales</taxon>
        <taxon>Leptolyngbyaceae</taxon>
        <taxon>Phormidesmis</taxon>
    </lineage>
</organism>
<comment type="caution">
    <text evidence="2">The sequence shown here is derived from an EMBL/GenBank/DDBJ whole genome shotgun (WGS) entry which is preliminary data.</text>
</comment>
<dbReference type="STRING" id="1666911.HLUCCA11_05725"/>
<accession>A0A0P8BRN8</accession>
<name>A0A0P8BRN8_9CYAN</name>
<sequence>MKRVFRLFPPRRNAVNGEQTPVSYARSPVGEAIIRLRLSSPAALLMPFESFPVNFGHALAVGNSGEDENSPESEPESELENEETHPILNLNKDLVDYLFARVAELGDESLLLRVTLPSDPAPSDPALPKTSQTNAAEFPACALHNAIQRYFAHLENIRRQSLTKLAWDAALLGLLGAGALSLSVFLDARNAAIADVSIGSLLLNQGITVFGWLTLWEALANALWNWRPLYQQQQMCRRLQLAKFELTTDVVKALKNSRESRDNSADIPFA</sequence>
<gene>
    <name evidence="2" type="ORF">HLUCCA11_05725</name>
</gene>